<evidence type="ECO:0000256" key="2">
    <source>
        <dbReference type="SAM" id="Phobius"/>
    </source>
</evidence>
<keyword evidence="2" id="KW-0812">Transmembrane</keyword>
<evidence type="ECO:0000256" key="1">
    <source>
        <dbReference type="SAM" id="MobiDB-lite"/>
    </source>
</evidence>
<accession>A0A1D3JCZ3</accession>
<organism evidence="3 4">
    <name type="scientific">Plasmodium ovale</name>
    <name type="common">malaria parasite P. ovale</name>
    <dbReference type="NCBI Taxonomy" id="36330"/>
    <lineage>
        <taxon>Eukaryota</taxon>
        <taxon>Sar</taxon>
        <taxon>Alveolata</taxon>
        <taxon>Apicomplexa</taxon>
        <taxon>Aconoidasida</taxon>
        <taxon>Haemosporida</taxon>
        <taxon>Plasmodiidae</taxon>
        <taxon>Plasmodium</taxon>
        <taxon>Plasmodium (Plasmodium)</taxon>
    </lineage>
</organism>
<feature type="region of interest" description="Disordered" evidence="1">
    <location>
        <begin position="246"/>
        <end position="271"/>
    </location>
</feature>
<reference evidence="3 4" key="1">
    <citation type="submission" date="2016-06" db="EMBL/GenBank/DDBJ databases">
        <authorList>
            <consortium name="Pathogen Informatics"/>
        </authorList>
    </citation>
    <scope>NUCLEOTIDE SEQUENCE [LARGE SCALE GENOMIC DNA]</scope>
    <source>
        <strain evidence="3">PocGH01</strain>
    </source>
</reference>
<protein>
    <submittedName>
        <fullName evidence="3">PIR protein</fullName>
    </submittedName>
</protein>
<keyword evidence="2" id="KW-1133">Transmembrane helix</keyword>
<name>A0A1D3JCZ3_PLAOA</name>
<gene>
    <name evidence="3" type="primary">PocGH01_00133100</name>
    <name evidence="3" type="ORF">POCGH01_00133100</name>
</gene>
<dbReference type="AlphaFoldDB" id="A0A1D3JCZ3"/>
<dbReference type="EMBL" id="FLRI01000149">
    <property type="protein sequence ID" value="SBT83591.1"/>
    <property type="molecule type" value="Genomic_DNA"/>
</dbReference>
<keyword evidence="2" id="KW-0472">Membrane</keyword>
<evidence type="ECO:0000313" key="4">
    <source>
        <dbReference type="Proteomes" id="UP000242942"/>
    </source>
</evidence>
<keyword evidence="4" id="KW-1185">Reference proteome</keyword>
<dbReference type="OrthoDB" id="386945at2759"/>
<evidence type="ECO:0000313" key="3">
    <source>
        <dbReference type="EMBL" id="SBT83591.1"/>
    </source>
</evidence>
<dbReference type="VEuPathDB" id="PlasmoDB:PocGH01_00133100"/>
<dbReference type="Proteomes" id="UP000242942">
    <property type="component" value="Unassembled WGS sequence"/>
</dbReference>
<feature type="transmembrane region" description="Helical" evidence="2">
    <location>
        <begin position="275"/>
        <end position="294"/>
    </location>
</feature>
<proteinExistence type="predicted"/>
<dbReference type="VEuPathDB" id="PlasmoDB:POWCR01_000130800"/>
<sequence>MLTIKSSSNDGISENDLPSVKFENDLKTLMNYTTLEGYVKKQTTVQDIDNWIQSFQSKVEQYLKDSSRDTSLDFDKRCKHFNYLIKVTISKITSLPHGIVKTGEWSRKIKDWIGKLYTSNPNLMCKEINTYTTKDKKILGTFCEDSDFIKKKLNDIQNSNQCNSIRNDISSRKNELTIILQRETRKGGNYTKIDNECSINKLDRIFPSITCNSSAESASEEDAHTASDSHVDIGEYADKLRTESLSSMRGLPDRKHGSLAMPGRSETNKDSSSNALVLVSIPIFSVFALSFFLYKYTPLRSKFHSYYRNRGNIPLNQGYEETEQMLSNTQELNDMYSESMQYNLSY</sequence>